<evidence type="ECO:0000256" key="5">
    <source>
        <dbReference type="ARBA" id="ARBA00022989"/>
    </source>
</evidence>
<dbReference type="Proteomes" id="UP001596500">
    <property type="component" value="Unassembled WGS sequence"/>
</dbReference>
<feature type="transmembrane region" description="Helical" evidence="7">
    <location>
        <begin position="129"/>
        <end position="147"/>
    </location>
</feature>
<evidence type="ECO:0000259" key="8">
    <source>
        <dbReference type="PROSITE" id="PS50850"/>
    </source>
</evidence>
<evidence type="ECO:0000256" key="3">
    <source>
        <dbReference type="ARBA" id="ARBA00022475"/>
    </source>
</evidence>
<feature type="transmembrane region" description="Helical" evidence="7">
    <location>
        <begin position="153"/>
        <end position="172"/>
    </location>
</feature>
<dbReference type="EMBL" id="JBHTBW010000025">
    <property type="protein sequence ID" value="MFC7441551.1"/>
    <property type="molecule type" value="Genomic_DNA"/>
</dbReference>
<keyword evidence="10" id="KW-1185">Reference proteome</keyword>
<dbReference type="PANTHER" id="PTHR43266:SF2">
    <property type="entry name" value="MAJOR FACILITATOR SUPERFAMILY (MFS) PROFILE DOMAIN-CONTAINING PROTEIN"/>
    <property type="match status" value="1"/>
</dbReference>
<protein>
    <submittedName>
        <fullName evidence="9">MFS transporter</fullName>
    </submittedName>
</protein>
<feature type="transmembrane region" description="Helical" evidence="7">
    <location>
        <begin position="296"/>
        <end position="321"/>
    </location>
</feature>
<reference evidence="10" key="1">
    <citation type="journal article" date="2019" name="Int. J. Syst. Evol. Microbiol.">
        <title>The Global Catalogue of Microorganisms (GCM) 10K type strain sequencing project: providing services to taxonomists for standard genome sequencing and annotation.</title>
        <authorList>
            <consortium name="The Broad Institute Genomics Platform"/>
            <consortium name="The Broad Institute Genome Sequencing Center for Infectious Disease"/>
            <person name="Wu L."/>
            <person name="Ma J."/>
        </authorList>
    </citation>
    <scope>NUCLEOTIDE SEQUENCE [LARGE SCALE GENOMIC DNA]</scope>
    <source>
        <strain evidence="10">CGMCC 1.12942</strain>
    </source>
</reference>
<keyword evidence="6 7" id="KW-0472">Membrane</keyword>
<dbReference type="InterPro" id="IPR036259">
    <property type="entry name" value="MFS_trans_sf"/>
</dbReference>
<keyword evidence="2" id="KW-0813">Transport</keyword>
<evidence type="ECO:0000256" key="2">
    <source>
        <dbReference type="ARBA" id="ARBA00022448"/>
    </source>
</evidence>
<accession>A0ABW2RKM9</accession>
<keyword evidence="3" id="KW-1003">Cell membrane</keyword>
<evidence type="ECO:0000256" key="7">
    <source>
        <dbReference type="SAM" id="Phobius"/>
    </source>
</evidence>
<dbReference type="InterPro" id="IPR022324">
    <property type="entry name" value="Bacilysin_exporter_BacE_put"/>
</dbReference>
<dbReference type="SUPFAM" id="SSF103473">
    <property type="entry name" value="MFS general substrate transporter"/>
    <property type="match status" value="1"/>
</dbReference>
<feature type="transmembrane region" description="Helical" evidence="7">
    <location>
        <begin position="364"/>
        <end position="385"/>
    </location>
</feature>
<dbReference type="PANTHER" id="PTHR43266">
    <property type="entry name" value="MACROLIDE-EFFLUX PROTEIN"/>
    <property type="match status" value="1"/>
</dbReference>
<dbReference type="PRINTS" id="PR01988">
    <property type="entry name" value="EXPORTERBACE"/>
</dbReference>
<evidence type="ECO:0000313" key="9">
    <source>
        <dbReference type="EMBL" id="MFC7441551.1"/>
    </source>
</evidence>
<sequence length="394" mass="43424">MLLLSGIGISHLGDWIYLIALNLMVLNITNSSIAVAGLYMIKPVASLFTSFWAGSIIDRFNNRTIMILLDVTRAFIVFSIPFFQSIWHIYAIVFIIQMASAFFDPTSVTYMTKLIPTEKRKHFNSMQNVMSSGAFVIGPAIAGFLVFAGSPAIAIILNGISFLLSACFIFLLPNTDSERTETTKETFSIKLLISDWLVVFQFIKKAKYLMAVYALFQGTMIMAGALDSQEVVFTRQVLGLSESSYGVLVSIAGIGFITGSMLNSVVVRRVPLHQLIGLGSLMIAIGYLVYSFSTTFAVAAVGFFVLSFFMAFANTGYLTFYQQHVPVDMMGRIGSVFGLFLAIVQVAATFFVGFTGDIFSVRSVVLMGSFVMFFITLALCVLTFIPSKRSFFQE</sequence>
<feature type="transmembrane region" description="Helical" evidence="7">
    <location>
        <begin position="333"/>
        <end position="352"/>
    </location>
</feature>
<keyword evidence="4 7" id="KW-0812">Transmembrane</keyword>
<organism evidence="9 10">
    <name type="scientific">Laceyella putida</name>
    <dbReference type="NCBI Taxonomy" id="110101"/>
    <lineage>
        <taxon>Bacteria</taxon>
        <taxon>Bacillati</taxon>
        <taxon>Bacillota</taxon>
        <taxon>Bacilli</taxon>
        <taxon>Bacillales</taxon>
        <taxon>Thermoactinomycetaceae</taxon>
        <taxon>Laceyella</taxon>
    </lineage>
</organism>
<proteinExistence type="predicted"/>
<feature type="transmembrane region" description="Helical" evidence="7">
    <location>
        <begin position="208"/>
        <end position="225"/>
    </location>
</feature>
<evidence type="ECO:0000256" key="1">
    <source>
        <dbReference type="ARBA" id="ARBA00004651"/>
    </source>
</evidence>
<evidence type="ECO:0000256" key="4">
    <source>
        <dbReference type="ARBA" id="ARBA00022692"/>
    </source>
</evidence>
<comment type="caution">
    <text evidence="9">The sequence shown here is derived from an EMBL/GenBank/DDBJ whole genome shotgun (WGS) entry which is preliminary data.</text>
</comment>
<dbReference type="InterPro" id="IPR020846">
    <property type="entry name" value="MFS_dom"/>
</dbReference>
<keyword evidence="5 7" id="KW-1133">Transmembrane helix</keyword>
<feature type="transmembrane region" description="Helical" evidence="7">
    <location>
        <begin position="15"/>
        <end position="41"/>
    </location>
</feature>
<feature type="domain" description="Major facilitator superfamily (MFS) profile" evidence="8">
    <location>
        <begin position="1"/>
        <end position="389"/>
    </location>
</feature>
<feature type="transmembrane region" description="Helical" evidence="7">
    <location>
        <begin position="245"/>
        <end position="265"/>
    </location>
</feature>
<dbReference type="Gene3D" id="1.20.1250.20">
    <property type="entry name" value="MFS general substrate transporter like domains"/>
    <property type="match status" value="1"/>
</dbReference>
<dbReference type="RefSeq" id="WP_379864855.1">
    <property type="nucleotide sequence ID" value="NZ_JBHTBW010000025.1"/>
</dbReference>
<comment type="subcellular location">
    <subcellularLocation>
        <location evidence="1">Cell membrane</location>
        <topology evidence="1">Multi-pass membrane protein</topology>
    </subcellularLocation>
</comment>
<feature type="transmembrane region" description="Helical" evidence="7">
    <location>
        <begin position="272"/>
        <end position="290"/>
    </location>
</feature>
<dbReference type="CDD" id="cd06173">
    <property type="entry name" value="MFS_MefA_like"/>
    <property type="match status" value="1"/>
</dbReference>
<dbReference type="InterPro" id="IPR011701">
    <property type="entry name" value="MFS"/>
</dbReference>
<dbReference type="Pfam" id="PF07690">
    <property type="entry name" value="MFS_1"/>
    <property type="match status" value="1"/>
</dbReference>
<evidence type="ECO:0000313" key="10">
    <source>
        <dbReference type="Proteomes" id="UP001596500"/>
    </source>
</evidence>
<evidence type="ECO:0000256" key="6">
    <source>
        <dbReference type="ARBA" id="ARBA00023136"/>
    </source>
</evidence>
<name>A0ABW2RKM9_9BACL</name>
<dbReference type="PROSITE" id="PS50850">
    <property type="entry name" value="MFS"/>
    <property type="match status" value="1"/>
</dbReference>
<gene>
    <name evidence="9" type="ORF">ACFQNG_10340</name>
</gene>